<feature type="compositionally biased region" description="Polar residues" evidence="1">
    <location>
        <begin position="300"/>
        <end position="314"/>
    </location>
</feature>
<evidence type="ECO:0000256" key="1">
    <source>
        <dbReference type="SAM" id="MobiDB-lite"/>
    </source>
</evidence>
<dbReference type="AlphaFoldDB" id="A0A2R6Q7H9"/>
<gene>
    <name evidence="3" type="ORF">PHLCEN_2v4008</name>
</gene>
<evidence type="ECO:0000313" key="3">
    <source>
        <dbReference type="EMBL" id="PSS03334.1"/>
    </source>
</evidence>
<keyword evidence="4" id="KW-1185">Reference proteome</keyword>
<sequence length="461" mass="52137">MPVAAFSFGSFGDIITIVQLVLSIQKALSDSRGSSAECRMLAAYLDDFTRSLDCLKPWLSRALMCDGFTPDSTQPTLDQASLNAILYAIATCERLLTEFKIKISPYEASLVQGGSGKWFLDFKRKIGWMSSMREDAIDLRRNLVAQASRWSTPEALGIYLTDLLDETMFVPIHHCCDQREFDRYLRFLFENRAGRTFVNRGNYDLTSQTTNQLVAQNSWSEFVQPGMAIVMSALVRVSRTDPRICPKCKTLNDNETAARESDEIQCLYCRTIFRVFDHRFEEIVNESEENEGEQAPAARRNTTSNTEPASSNHYSEGPRRQTTEDETQFVRRISVIPLVFVQSSSQVSASTAFSPNDRQTHQANTPTPSHPPIPRSQLLSKPFKCPKPGCTKSYRQANGLKYHMTHGSCNFASPKNLGDRPLNEAELRPYACGIGDCMRRYRTTNGLREYLLVFLHQGAYE</sequence>
<reference evidence="3 4" key="1">
    <citation type="submission" date="2018-02" db="EMBL/GenBank/DDBJ databases">
        <title>Genome sequence of the basidiomycete white-rot fungus Phlebia centrifuga.</title>
        <authorList>
            <person name="Granchi Z."/>
            <person name="Peng M."/>
            <person name="de Vries R.P."/>
            <person name="Hilden K."/>
            <person name="Makela M.R."/>
            <person name="Grigoriev I."/>
            <person name="Riley R."/>
        </authorList>
    </citation>
    <scope>NUCLEOTIDE SEQUENCE [LARGE SCALE GENOMIC DNA]</scope>
    <source>
        <strain evidence="3 4">FBCC195</strain>
    </source>
</reference>
<dbReference type="PANTHER" id="PTHR38886">
    <property type="entry name" value="SESA DOMAIN-CONTAINING PROTEIN"/>
    <property type="match status" value="1"/>
</dbReference>
<dbReference type="EMBL" id="MLYV02000388">
    <property type="protein sequence ID" value="PSS03334.1"/>
    <property type="molecule type" value="Genomic_DNA"/>
</dbReference>
<comment type="caution">
    <text evidence="3">The sequence shown here is derived from an EMBL/GenBank/DDBJ whole genome shotgun (WGS) entry which is preliminary data.</text>
</comment>
<dbReference type="InterPro" id="IPR054464">
    <property type="entry name" value="ULD_fung"/>
</dbReference>
<dbReference type="InterPro" id="IPR036236">
    <property type="entry name" value="Znf_C2H2_sf"/>
</dbReference>
<organism evidence="3 4">
    <name type="scientific">Hermanssonia centrifuga</name>
    <dbReference type="NCBI Taxonomy" id="98765"/>
    <lineage>
        <taxon>Eukaryota</taxon>
        <taxon>Fungi</taxon>
        <taxon>Dikarya</taxon>
        <taxon>Basidiomycota</taxon>
        <taxon>Agaricomycotina</taxon>
        <taxon>Agaricomycetes</taxon>
        <taxon>Polyporales</taxon>
        <taxon>Meruliaceae</taxon>
        <taxon>Hermanssonia</taxon>
    </lineage>
</organism>
<dbReference type="PANTHER" id="PTHR38886:SF1">
    <property type="entry name" value="NACHT-NTPASE AND P-LOOP NTPASES N-TERMINAL DOMAIN-CONTAINING PROTEIN"/>
    <property type="match status" value="1"/>
</dbReference>
<feature type="domain" description="Ubiquitin-like" evidence="2">
    <location>
        <begin position="157"/>
        <end position="235"/>
    </location>
</feature>
<evidence type="ECO:0000259" key="2">
    <source>
        <dbReference type="Pfam" id="PF22893"/>
    </source>
</evidence>
<dbReference type="SUPFAM" id="SSF57667">
    <property type="entry name" value="beta-beta-alpha zinc fingers"/>
    <property type="match status" value="1"/>
</dbReference>
<dbReference type="Gene3D" id="3.30.160.60">
    <property type="entry name" value="Classic Zinc Finger"/>
    <property type="match status" value="1"/>
</dbReference>
<dbReference type="Proteomes" id="UP000186601">
    <property type="component" value="Unassembled WGS sequence"/>
</dbReference>
<proteinExistence type="predicted"/>
<evidence type="ECO:0000313" key="4">
    <source>
        <dbReference type="Proteomes" id="UP000186601"/>
    </source>
</evidence>
<protein>
    <recommendedName>
        <fullName evidence="2">Ubiquitin-like domain-containing protein</fullName>
    </recommendedName>
</protein>
<name>A0A2R6Q7H9_9APHY</name>
<feature type="region of interest" description="Disordered" evidence="1">
    <location>
        <begin position="285"/>
        <end position="326"/>
    </location>
</feature>
<feature type="region of interest" description="Disordered" evidence="1">
    <location>
        <begin position="350"/>
        <end position="375"/>
    </location>
</feature>
<accession>A0A2R6Q7H9</accession>
<dbReference type="OrthoDB" id="1662883at2759"/>
<dbReference type="Pfam" id="PF22893">
    <property type="entry name" value="ULD_2"/>
    <property type="match status" value="1"/>
</dbReference>
<dbReference type="STRING" id="98765.A0A2R6Q7H9"/>